<comment type="catalytic activity">
    <reaction evidence="3">
        <text>2 GTP = 3',3'-c-di-GMP + 2 diphosphate</text>
        <dbReference type="Rhea" id="RHEA:24898"/>
        <dbReference type="ChEBI" id="CHEBI:33019"/>
        <dbReference type="ChEBI" id="CHEBI:37565"/>
        <dbReference type="ChEBI" id="CHEBI:58805"/>
        <dbReference type="EC" id="2.7.7.65"/>
    </reaction>
</comment>
<keyword evidence="6" id="KW-1185">Reference proteome</keyword>
<accession>A0A1M5GW98</accession>
<dbReference type="PANTHER" id="PTHR45138">
    <property type="entry name" value="REGULATORY COMPONENTS OF SENSORY TRANSDUCTION SYSTEM"/>
    <property type="match status" value="1"/>
</dbReference>
<evidence type="ECO:0000256" key="1">
    <source>
        <dbReference type="ARBA" id="ARBA00001946"/>
    </source>
</evidence>
<dbReference type="InterPro" id="IPR029787">
    <property type="entry name" value="Nucleotide_cyclase"/>
</dbReference>
<dbReference type="Gene3D" id="3.30.70.270">
    <property type="match status" value="1"/>
</dbReference>
<reference evidence="6" key="1">
    <citation type="submission" date="2016-11" db="EMBL/GenBank/DDBJ databases">
        <authorList>
            <person name="Varghese N."/>
            <person name="Submissions S."/>
        </authorList>
    </citation>
    <scope>NUCLEOTIDE SEQUENCE [LARGE SCALE GENOMIC DNA]</scope>
    <source>
        <strain evidence="6">CGMCC 1.8995</strain>
    </source>
</reference>
<protein>
    <recommendedName>
        <fullName evidence="2">diguanylate cyclase</fullName>
        <ecNumber evidence="2">2.7.7.65</ecNumber>
    </recommendedName>
</protein>
<dbReference type="AlphaFoldDB" id="A0A1M5GW98"/>
<dbReference type="Proteomes" id="UP000184520">
    <property type="component" value="Unassembled WGS sequence"/>
</dbReference>
<dbReference type="SUPFAM" id="SSF55073">
    <property type="entry name" value="Nucleotide cyclase"/>
    <property type="match status" value="1"/>
</dbReference>
<evidence type="ECO:0000313" key="6">
    <source>
        <dbReference type="Proteomes" id="UP000184520"/>
    </source>
</evidence>
<dbReference type="InterPro" id="IPR043128">
    <property type="entry name" value="Rev_trsase/Diguanyl_cyclase"/>
</dbReference>
<dbReference type="Pfam" id="PF00990">
    <property type="entry name" value="GGDEF"/>
    <property type="match status" value="1"/>
</dbReference>
<dbReference type="STRING" id="634436.SAMN05216361_1201"/>
<dbReference type="Pfam" id="PF20975">
    <property type="entry name" value="DGCcoil"/>
    <property type="match status" value="1"/>
</dbReference>
<evidence type="ECO:0000256" key="3">
    <source>
        <dbReference type="ARBA" id="ARBA00034247"/>
    </source>
</evidence>
<evidence type="ECO:0000313" key="5">
    <source>
        <dbReference type="EMBL" id="SHG07968.1"/>
    </source>
</evidence>
<dbReference type="OrthoDB" id="9812260at2"/>
<feature type="domain" description="GGDEF" evidence="4">
    <location>
        <begin position="369"/>
        <end position="501"/>
    </location>
</feature>
<dbReference type="InterPro" id="IPR000160">
    <property type="entry name" value="GGDEF_dom"/>
</dbReference>
<evidence type="ECO:0000256" key="2">
    <source>
        <dbReference type="ARBA" id="ARBA00012528"/>
    </source>
</evidence>
<dbReference type="PROSITE" id="PS50887">
    <property type="entry name" value="GGDEF"/>
    <property type="match status" value="1"/>
</dbReference>
<dbReference type="InterPro" id="IPR048516">
    <property type="entry name" value="DGCcoil"/>
</dbReference>
<dbReference type="EC" id="2.7.7.65" evidence="2"/>
<dbReference type="NCBIfam" id="TIGR00254">
    <property type="entry name" value="GGDEF"/>
    <property type="match status" value="1"/>
</dbReference>
<evidence type="ECO:0000259" key="4">
    <source>
        <dbReference type="PROSITE" id="PS50887"/>
    </source>
</evidence>
<dbReference type="InterPro" id="IPR050469">
    <property type="entry name" value="Diguanylate_Cyclase"/>
</dbReference>
<gene>
    <name evidence="5" type="ORF">SAMN05216361_1201</name>
</gene>
<proteinExistence type="predicted"/>
<dbReference type="SMART" id="SM00267">
    <property type="entry name" value="GGDEF"/>
    <property type="match status" value="1"/>
</dbReference>
<comment type="cofactor">
    <cofactor evidence="1">
        <name>Mg(2+)</name>
        <dbReference type="ChEBI" id="CHEBI:18420"/>
    </cofactor>
</comment>
<dbReference type="CDD" id="cd01949">
    <property type="entry name" value="GGDEF"/>
    <property type="match status" value="1"/>
</dbReference>
<dbReference type="EMBL" id="FQWD01000002">
    <property type="protein sequence ID" value="SHG07968.1"/>
    <property type="molecule type" value="Genomic_DNA"/>
</dbReference>
<dbReference type="GO" id="GO:0052621">
    <property type="term" value="F:diguanylate cyclase activity"/>
    <property type="evidence" value="ECO:0007669"/>
    <property type="project" value="UniProtKB-EC"/>
</dbReference>
<name>A0A1M5GW98_9ALTE</name>
<sequence>MDAKQLQSLKNNNEQLAGFIVRLTNFYEGLSPDIDAELSKLRSHLSGKVDYTLATVSINKINQLFMLEPTNLKNLTQQWIRQLEADTKDFQRYIIDTTLTQKALGVANALSKPIASVGQVLPLYEKLITCYKGGLSADAVPLENTEPEANNTTLKLKQDLIDELSHLLQTYARVNPDDTYIASLRERINQELTEEDLLSSCLLLIRIMVQETVTEASTAGKIIHRLNNALGNINNEVTDSISKSVESFEARQTRQQSLRNVLEDMGDALEGEQNVDQLKEQAQHYLGQLSNSLSQGEESDREEQEGLMTLLVSMQQQLSSLQKQTDSYRKKLVEQRVNMYTDPLTKVPNRMAYNERAHKDWQKCQQQQKPMSIAVIDVDHFKRINDQYGHAAGDKTLQAIARYLKSRLHTNEFLARWGGEEFILLIPELSINNLTNRLDELRIGLAQLPFKFKQERLTVTVSIGGTECRTGEELDTAFERADKCLYQAKAGGRNQVVVQESA</sequence>
<organism evidence="5 6">
    <name type="scientific">Marisediminitalea aggregata</name>
    <dbReference type="NCBI Taxonomy" id="634436"/>
    <lineage>
        <taxon>Bacteria</taxon>
        <taxon>Pseudomonadati</taxon>
        <taxon>Pseudomonadota</taxon>
        <taxon>Gammaproteobacteria</taxon>
        <taxon>Alteromonadales</taxon>
        <taxon>Alteromonadaceae</taxon>
        <taxon>Marisediminitalea</taxon>
    </lineage>
</organism>
<dbReference type="PANTHER" id="PTHR45138:SF9">
    <property type="entry name" value="DIGUANYLATE CYCLASE DGCM-RELATED"/>
    <property type="match status" value="1"/>
</dbReference>
<dbReference type="FunFam" id="3.30.70.270:FF:000001">
    <property type="entry name" value="Diguanylate cyclase domain protein"/>
    <property type="match status" value="1"/>
</dbReference>
<dbReference type="RefSeq" id="WP_073319366.1">
    <property type="nucleotide sequence ID" value="NZ_FQWD01000002.1"/>
</dbReference>